<evidence type="ECO:0000256" key="2">
    <source>
        <dbReference type="ARBA" id="ARBA00022942"/>
    </source>
</evidence>
<dbReference type="Pfam" id="PF02809">
    <property type="entry name" value="UIM"/>
    <property type="match status" value="2"/>
</dbReference>
<dbReference type="InterPro" id="IPR002035">
    <property type="entry name" value="VWF_A"/>
</dbReference>
<dbReference type="PROSITE" id="PS50234">
    <property type="entry name" value="VWFA"/>
    <property type="match status" value="1"/>
</dbReference>
<dbReference type="SMART" id="SM00726">
    <property type="entry name" value="UIM"/>
    <property type="match status" value="2"/>
</dbReference>
<dbReference type="PANTHER" id="PTHR10223">
    <property type="entry name" value="26S PROTEASOME NON-ATPASE REGULATORY SUBUNIT 4"/>
    <property type="match status" value="1"/>
</dbReference>
<dbReference type="AlphaFoldDB" id="A0A2G5BIR2"/>
<dbReference type="PANTHER" id="PTHR10223:SF0">
    <property type="entry name" value="26S PROTEASOME NON-ATPASE REGULATORY SUBUNIT 4"/>
    <property type="match status" value="1"/>
</dbReference>
<dbReference type="GO" id="GO:0005829">
    <property type="term" value="C:cytosol"/>
    <property type="evidence" value="ECO:0007669"/>
    <property type="project" value="TreeGrafter"/>
</dbReference>
<dbReference type="STRING" id="763665.A0A2G5BIR2"/>
<feature type="region of interest" description="Disordered" evidence="3">
    <location>
        <begin position="186"/>
        <end position="214"/>
    </location>
</feature>
<comment type="similarity">
    <text evidence="1">Belongs to the proteasome subunit S5A family.</text>
</comment>
<feature type="compositionally biased region" description="Gly residues" evidence="3">
    <location>
        <begin position="189"/>
        <end position="202"/>
    </location>
</feature>
<dbReference type="InterPro" id="IPR036465">
    <property type="entry name" value="vWFA_dom_sf"/>
</dbReference>
<dbReference type="OrthoDB" id="1731724at2759"/>
<gene>
    <name evidence="5" type="ORF">COEREDRAFT_79457</name>
</gene>
<dbReference type="CDD" id="cd01452">
    <property type="entry name" value="VWA_26S_proteasome_subunit"/>
    <property type="match status" value="1"/>
</dbReference>
<feature type="region of interest" description="Disordered" evidence="3">
    <location>
        <begin position="227"/>
        <end position="351"/>
    </location>
</feature>
<dbReference type="GO" id="GO:0008540">
    <property type="term" value="C:proteasome regulatory particle, base subcomplex"/>
    <property type="evidence" value="ECO:0007669"/>
    <property type="project" value="TreeGrafter"/>
</dbReference>
<proteinExistence type="inferred from homology"/>
<evidence type="ECO:0000313" key="5">
    <source>
        <dbReference type="EMBL" id="PIA18924.1"/>
    </source>
</evidence>
<dbReference type="GO" id="GO:0043161">
    <property type="term" value="P:proteasome-mediated ubiquitin-dependent protein catabolic process"/>
    <property type="evidence" value="ECO:0007669"/>
    <property type="project" value="TreeGrafter"/>
</dbReference>
<feature type="compositionally biased region" description="Acidic residues" evidence="3">
    <location>
        <begin position="265"/>
        <end position="277"/>
    </location>
</feature>
<sequence>MVLEATVLVIDNSEWSRNGDYMPTRYQAQIDSVRYLFGVKTKDNPENTVGVIANAGETPQVLVSLTADQGVMLNGMHGLTIRGNSRFDTGIQIAQLVLKHRANKVQKQRIIAFSASPIEADEKSLVRLGKKLKKNGVSVDVINFGENAANEERLTAFVDAANNNDTSHLLTVPPGPHVLSEQIRASPIVGGGGSGGDAGAGEGGEDFDFGVDPDIDPELALALRMSMQEEEERQRRETASQQQDAPAGGDSESGAKQPVAANVQDDGDVIMEDDEDEQIKRAIQMSLMESDQGDGTGSSNDAKNEDVVSSLLGSLPGVDPNNPELQRVLRSNTKKDKDNDDSKARDKQSDH</sequence>
<evidence type="ECO:0000259" key="4">
    <source>
        <dbReference type="PROSITE" id="PS50234"/>
    </source>
</evidence>
<evidence type="ECO:0000256" key="1">
    <source>
        <dbReference type="ARBA" id="ARBA00005574"/>
    </source>
</evidence>
<dbReference type="GO" id="GO:0005634">
    <property type="term" value="C:nucleus"/>
    <property type="evidence" value="ECO:0007669"/>
    <property type="project" value="TreeGrafter"/>
</dbReference>
<dbReference type="InterPro" id="IPR003903">
    <property type="entry name" value="UIM_dom"/>
</dbReference>
<dbReference type="Pfam" id="PF13519">
    <property type="entry name" value="VWA_2"/>
    <property type="match status" value="1"/>
</dbReference>
<dbReference type="SMART" id="SM00327">
    <property type="entry name" value="VWA"/>
    <property type="match status" value="1"/>
</dbReference>
<dbReference type="Proteomes" id="UP000242474">
    <property type="component" value="Unassembled WGS sequence"/>
</dbReference>
<evidence type="ECO:0000256" key="3">
    <source>
        <dbReference type="SAM" id="MobiDB-lite"/>
    </source>
</evidence>
<protein>
    <recommendedName>
        <fullName evidence="4">VWFA domain-containing protein</fullName>
    </recommendedName>
</protein>
<accession>A0A2G5BIR2</accession>
<dbReference type="Gene3D" id="6.10.140.100">
    <property type="match status" value="1"/>
</dbReference>
<organism evidence="5 6">
    <name type="scientific">Coemansia reversa (strain ATCC 12441 / NRRL 1564)</name>
    <dbReference type="NCBI Taxonomy" id="763665"/>
    <lineage>
        <taxon>Eukaryota</taxon>
        <taxon>Fungi</taxon>
        <taxon>Fungi incertae sedis</taxon>
        <taxon>Zoopagomycota</taxon>
        <taxon>Kickxellomycotina</taxon>
        <taxon>Kickxellomycetes</taxon>
        <taxon>Kickxellales</taxon>
        <taxon>Kickxellaceae</taxon>
        <taxon>Coemansia</taxon>
    </lineage>
</organism>
<dbReference type="Gene3D" id="6.10.250.380">
    <property type="match status" value="1"/>
</dbReference>
<dbReference type="GO" id="GO:0036435">
    <property type="term" value="F:K48-linked polyubiquitin modification-dependent protein binding"/>
    <property type="evidence" value="ECO:0007669"/>
    <property type="project" value="UniProtKB-ARBA"/>
</dbReference>
<evidence type="ECO:0000313" key="6">
    <source>
        <dbReference type="Proteomes" id="UP000242474"/>
    </source>
</evidence>
<dbReference type="Gene3D" id="3.40.50.410">
    <property type="entry name" value="von Willebrand factor, type A domain"/>
    <property type="match status" value="1"/>
</dbReference>
<dbReference type="FunFam" id="3.40.50.410:FF:000005">
    <property type="entry name" value="26S proteasome non-ATPase regulatory subunit 4"/>
    <property type="match status" value="1"/>
</dbReference>
<feature type="compositionally biased region" description="Acidic residues" evidence="3">
    <location>
        <begin position="203"/>
        <end position="214"/>
    </location>
</feature>
<keyword evidence="6" id="KW-1185">Reference proteome</keyword>
<name>A0A2G5BIR2_COERN</name>
<feature type="domain" description="VWFA" evidence="4">
    <location>
        <begin position="5"/>
        <end position="188"/>
    </location>
</feature>
<dbReference type="PROSITE" id="PS50330">
    <property type="entry name" value="UIM"/>
    <property type="match status" value="2"/>
</dbReference>
<keyword evidence="2" id="KW-0647">Proteasome</keyword>
<reference evidence="5 6" key="1">
    <citation type="journal article" date="2015" name="Genome Biol. Evol.">
        <title>Phylogenomic analyses indicate that early fungi evolved digesting cell walls of algal ancestors of land plants.</title>
        <authorList>
            <person name="Chang Y."/>
            <person name="Wang S."/>
            <person name="Sekimoto S."/>
            <person name="Aerts A.L."/>
            <person name="Choi C."/>
            <person name="Clum A."/>
            <person name="LaButti K.M."/>
            <person name="Lindquist E.A."/>
            <person name="Yee Ngan C."/>
            <person name="Ohm R.A."/>
            <person name="Salamov A.A."/>
            <person name="Grigoriev I.V."/>
            <person name="Spatafora J.W."/>
            <person name="Berbee M.L."/>
        </authorList>
    </citation>
    <scope>NUCLEOTIDE SEQUENCE [LARGE SCALE GENOMIC DNA]</scope>
    <source>
        <strain evidence="5 6">NRRL 1564</strain>
    </source>
</reference>
<dbReference type="EMBL" id="KZ303488">
    <property type="protein sequence ID" value="PIA18924.1"/>
    <property type="molecule type" value="Genomic_DNA"/>
</dbReference>
<dbReference type="SUPFAM" id="SSF53300">
    <property type="entry name" value="vWA-like"/>
    <property type="match status" value="1"/>
</dbReference>
<feature type="compositionally biased region" description="Basic and acidic residues" evidence="3">
    <location>
        <begin position="333"/>
        <end position="351"/>
    </location>
</feature>
<dbReference type="InterPro" id="IPR027040">
    <property type="entry name" value="PSMD4"/>
</dbReference>